<gene>
    <name evidence="2" type="ORF">L1049_021983</name>
</gene>
<dbReference type="PANTHER" id="PTHR33641:SF15">
    <property type="entry name" value="AVR9_CF-9 RAPIDLY ELICITED PROTEIN"/>
    <property type="match status" value="1"/>
</dbReference>
<protein>
    <submittedName>
        <fullName evidence="2">Uncharacterized protein</fullName>
    </submittedName>
</protein>
<comment type="caution">
    <text evidence="2">The sequence shown here is derived from an EMBL/GenBank/DDBJ whole genome shotgun (WGS) entry which is preliminary data.</text>
</comment>
<evidence type="ECO:0000313" key="3">
    <source>
        <dbReference type="Proteomes" id="UP001415857"/>
    </source>
</evidence>
<keyword evidence="3" id="KW-1185">Reference proteome</keyword>
<feature type="region of interest" description="Disordered" evidence="1">
    <location>
        <begin position="52"/>
        <end position="72"/>
    </location>
</feature>
<dbReference type="Proteomes" id="UP001415857">
    <property type="component" value="Unassembled WGS sequence"/>
</dbReference>
<name>A0AAP0WNA7_LIQFO</name>
<accession>A0AAP0WNA7</accession>
<organism evidence="2 3">
    <name type="scientific">Liquidambar formosana</name>
    <name type="common">Formosan gum</name>
    <dbReference type="NCBI Taxonomy" id="63359"/>
    <lineage>
        <taxon>Eukaryota</taxon>
        <taxon>Viridiplantae</taxon>
        <taxon>Streptophyta</taxon>
        <taxon>Embryophyta</taxon>
        <taxon>Tracheophyta</taxon>
        <taxon>Spermatophyta</taxon>
        <taxon>Magnoliopsida</taxon>
        <taxon>eudicotyledons</taxon>
        <taxon>Gunneridae</taxon>
        <taxon>Pentapetalae</taxon>
        <taxon>Saxifragales</taxon>
        <taxon>Altingiaceae</taxon>
        <taxon>Liquidambar</taxon>
    </lineage>
</organism>
<dbReference type="AlphaFoldDB" id="A0AAP0WNA7"/>
<proteinExistence type="predicted"/>
<sequence>MNSIFSSFDVVCAEFLGQKVRSSVSCTNKVEDSPVQFQRESFLKKATDYLSKKEGNSSTPAAYVRKPQQKTPPRFAPELDGLHCFETLVSY</sequence>
<evidence type="ECO:0000313" key="2">
    <source>
        <dbReference type="EMBL" id="KAK9274732.1"/>
    </source>
</evidence>
<reference evidence="2 3" key="1">
    <citation type="journal article" date="2024" name="Plant J.">
        <title>Genome sequences and population genomics reveal climatic adaptation and genomic divergence between two closely related sweetgum species.</title>
        <authorList>
            <person name="Xu W.Q."/>
            <person name="Ren C.Q."/>
            <person name="Zhang X.Y."/>
            <person name="Comes H.P."/>
            <person name="Liu X.H."/>
            <person name="Li Y.G."/>
            <person name="Kettle C.J."/>
            <person name="Jalonen R."/>
            <person name="Gaisberger H."/>
            <person name="Ma Y.Z."/>
            <person name="Qiu Y.X."/>
        </authorList>
    </citation>
    <scope>NUCLEOTIDE SEQUENCE [LARGE SCALE GENOMIC DNA]</scope>
    <source>
        <strain evidence="2">Hangzhou</strain>
    </source>
</reference>
<dbReference type="EMBL" id="JBBPBK010000011">
    <property type="protein sequence ID" value="KAK9274732.1"/>
    <property type="molecule type" value="Genomic_DNA"/>
</dbReference>
<dbReference type="PANTHER" id="PTHR33641">
    <property type="entry name" value="OS06G0133500 PROTEIN"/>
    <property type="match status" value="1"/>
</dbReference>
<evidence type="ECO:0000256" key="1">
    <source>
        <dbReference type="SAM" id="MobiDB-lite"/>
    </source>
</evidence>